<dbReference type="InterPro" id="IPR051128">
    <property type="entry name" value="EgtD_Methyltrsf_superfamily"/>
</dbReference>
<evidence type="ECO:0000259" key="3">
    <source>
        <dbReference type="Pfam" id="PF10017"/>
    </source>
</evidence>
<dbReference type="InterPro" id="IPR029063">
    <property type="entry name" value="SAM-dependent_MTases_sf"/>
</dbReference>
<comment type="caution">
    <text evidence="4">The sequence shown here is derived from an EMBL/GenBank/DDBJ whole genome shotgun (WGS) entry which is preliminary data.</text>
</comment>
<dbReference type="PIRSF" id="PIRSF018005">
    <property type="entry name" value="UCP018005"/>
    <property type="match status" value="1"/>
</dbReference>
<dbReference type="InterPro" id="IPR017804">
    <property type="entry name" value="MeTrfase_EgtD-like"/>
</dbReference>
<evidence type="ECO:0000313" key="4">
    <source>
        <dbReference type="EMBL" id="MBS7233447.1"/>
    </source>
</evidence>
<name>A0ABS5PGN2_9FLAO</name>
<keyword evidence="5" id="KW-1185">Reference proteome</keyword>
<protein>
    <submittedName>
        <fullName evidence="4">L-histidine N(Alpha)-methyltransferase</fullName>
    </submittedName>
</protein>
<dbReference type="PANTHER" id="PTHR43397">
    <property type="entry name" value="ERGOTHIONEINE BIOSYNTHESIS PROTEIN 1"/>
    <property type="match status" value="1"/>
</dbReference>
<organism evidence="4 5">
    <name type="scientific">Flavobacterium psychroterrae</name>
    <dbReference type="NCBI Taxonomy" id="2133767"/>
    <lineage>
        <taxon>Bacteria</taxon>
        <taxon>Pseudomonadati</taxon>
        <taxon>Bacteroidota</taxon>
        <taxon>Flavobacteriia</taxon>
        <taxon>Flavobacteriales</taxon>
        <taxon>Flavobacteriaceae</taxon>
        <taxon>Flavobacterium</taxon>
    </lineage>
</organism>
<proteinExistence type="predicted"/>
<dbReference type="RefSeq" id="WP_213305901.1">
    <property type="nucleotide sequence ID" value="NZ_JAGYVZ010000025.1"/>
</dbReference>
<dbReference type="EMBL" id="JAGYVZ010000025">
    <property type="protein sequence ID" value="MBS7233447.1"/>
    <property type="molecule type" value="Genomic_DNA"/>
</dbReference>
<feature type="domain" description="Histidine-specific methyltransferase SAM-dependent" evidence="3">
    <location>
        <begin position="23"/>
        <end position="327"/>
    </location>
</feature>
<evidence type="ECO:0000313" key="5">
    <source>
        <dbReference type="Proteomes" id="UP000722625"/>
    </source>
</evidence>
<dbReference type="Gene3D" id="3.40.50.150">
    <property type="entry name" value="Vaccinia Virus protein VP39"/>
    <property type="match status" value="1"/>
</dbReference>
<keyword evidence="1" id="KW-0489">Methyltransferase</keyword>
<accession>A0ABS5PGN2</accession>
<gene>
    <name evidence="4" type="ORF">KHA90_20750</name>
</gene>
<evidence type="ECO:0000256" key="2">
    <source>
        <dbReference type="ARBA" id="ARBA00022679"/>
    </source>
</evidence>
<dbReference type="InterPro" id="IPR019257">
    <property type="entry name" value="MeTrfase_dom"/>
</dbReference>
<keyword evidence="2" id="KW-0808">Transferase</keyword>
<reference evidence="4 5" key="1">
    <citation type="journal article" date="2018" name="Int. J. Syst. Evol. Microbiol.">
        <title>Flavobacterium chryseum sp. nov. and Flavobacterium psychroterrae sp. nov., novel environmental bacteria isolated from Antarctica.</title>
        <authorList>
            <person name="Kralova S."/>
            <person name="Svec P."/>
            <person name="Busse H.J."/>
            <person name="Stankova E."/>
            <person name="Vaczi P."/>
            <person name="Sedlacek I."/>
        </authorList>
    </citation>
    <scope>NUCLEOTIDE SEQUENCE [LARGE SCALE GENOMIC DNA]</scope>
    <source>
        <strain evidence="4 5">CCM 8827</strain>
    </source>
</reference>
<dbReference type="Proteomes" id="UP000722625">
    <property type="component" value="Unassembled WGS sequence"/>
</dbReference>
<evidence type="ECO:0000256" key="1">
    <source>
        <dbReference type="ARBA" id="ARBA00022603"/>
    </source>
</evidence>
<sequence>MVLQTHKVLNGNNVKGNPALEQFSKDVIQGLRGTPKKLQSKYFYDQAGDALFQKIMFMPEYYITDCEMDIFKNKTHDIADLIMEDGASFDLIELGAGDATKSSHLLEYLLTLKADFTYMPIDISKNILSYLDNKLGNNFPQLDVIGYEGEYFDMLSLAVCSSPKRKVILFLGSNIGNMEKEEAYAFCHTLRNYLQPGDIVLMGFDLKKDPQVILDAYNDKAGITAAFNLNLLSRINRELNADFIIENFTHYQTYDPIEGACRSYLISSEKSIVTVSGEPVHFTKDEPIFMELSQKYSLGECELLARNSGFTSLNYIMDSKSWFTDAVWLAV</sequence>
<dbReference type="PANTHER" id="PTHR43397:SF1">
    <property type="entry name" value="ERGOTHIONEINE BIOSYNTHESIS PROTEIN 1"/>
    <property type="match status" value="1"/>
</dbReference>
<dbReference type="Pfam" id="PF10017">
    <property type="entry name" value="Methyltransf_33"/>
    <property type="match status" value="1"/>
</dbReference>